<accession>A0ACA9KTP9</accession>
<name>A0ACA9KTP9_9GLOM</name>
<keyword evidence="2" id="KW-1185">Reference proteome</keyword>
<comment type="caution">
    <text evidence="1">The sequence shown here is derived from an EMBL/GenBank/DDBJ whole genome shotgun (WGS) entry which is preliminary data.</text>
</comment>
<organism evidence="1 2">
    <name type="scientific">Scutellospora calospora</name>
    <dbReference type="NCBI Taxonomy" id="85575"/>
    <lineage>
        <taxon>Eukaryota</taxon>
        <taxon>Fungi</taxon>
        <taxon>Fungi incertae sedis</taxon>
        <taxon>Mucoromycota</taxon>
        <taxon>Glomeromycotina</taxon>
        <taxon>Glomeromycetes</taxon>
        <taxon>Diversisporales</taxon>
        <taxon>Gigasporaceae</taxon>
        <taxon>Scutellospora</taxon>
    </lineage>
</organism>
<dbReference type="Proteomes" id="UP000789860">
    <property type="component" value="Unassembled WGS sequence"/>
</dbReference>
<sequence length="118" mass="13930">MPLLRNGIKLDGSVHEMTYKDDKDIKRPKGIKRVLEESETKRYARLDYNYTFKDLKKAVPKALDSVNLIKIHWFAYCSACFMSVYELGLSRKTAVNAVKKYHSHRRILEKVLKEFIYD</sequence>
<proteinExistence type="predicted"/>
<reference evidence="1" key="1">
    <citation type="submission" date="2021-06" db="EMBL/GenBank/DDBJ databases">
        <authorList>
            <person name="Kallberg Y."/>
            <person name="Tangrot J."/>
            <person name="Rosling A."/>
        </authorList>
    </citation>
    <scope>NUCLEOTIDE SEQUENCE</scope>
    <source>
        <strain evidence="1">AU212A</strain>
    </source>
</reference>
<evidence type="ECO:0000313" key="1">
    <source>
        <dbReference type="EMBL" id="CAG8492986.1"/>
    </source>
</evidence>
<dbReference type="EMBL" id="CAJVPM010002816">
    <property type="protein sequence ID" value="CAG8492986.1"/>
    <property type="molecule type" value="Genomic_DNA"/>
</dbReference>
<evidence type="ECO:0000313" key="2">
    <source>
        <dbReference type="Proteomes" id="UP000789860"/>
    </source>
</evidence>
<protein>
    <submittedName>
        <fullName evidence="1">6075_t:CDS:1</fullName>
    </submittedName>
</protein>
<gene>
    <name evidence="1" type="ORF">SCALOS_LOCUS2904</name>
</gene>